<comment type="subcellular location">
    <subcellularLocation>
        <location evidence="1">Membrane</location>
        <topology evidence="1">Multi-pass membrane protein</topology>
    </subcellularLocation>
    <subcellularLocation>
        <location evidence="9">Plastid</location>
        <location evidence="9">Chloroplast inner membrane</location>
        <topology evidence="9">Multi-pass membrane protein</topology>
    </subcellularLocation>
</comment>
<evidence type="ECO:0000313" key="10">
    <source>
        <dbReference type="EMBL" id="QYB22268.1"/>
    </source>
</evidence>
<evidence type="ECO:0000256" key="9">
    <source>
        <dbReference type="HAMAP-Rule" id="MF_01308"/>
    </source>
</evidence>
<keyword evidence="2 9" id="KW-0813">Transport</keyword>
<dbReference type="AlphaFoldDB" id="A0A8F8SWS8"/>
<proteinExistence type="inferred from homology"/>
<dbReference type="HAMAP" id="MF_01308">
    <property type="entry name" value="CemA_PxcA"/>
    <property type="match status" value="1"/>
</dbReference>
<reference evidence="10" key="1">
    <citation type="journal article" date="2021" name="Nat. Plants">
        <title>Gene duplications and phylogenomic conflict underlie major pulses of phenotypic evolution in gymnosperms.</title>
        <authorList>
            <person name="Stull G.W."/>
            <person name="Qu X.J."/>
            <person name="Parins-Fukuchi C."/>
            <person name="Yang Y.Y."/>
            <person name="Yang J.B."/>
            <person name="Yang Z.Y."/>
            <person name="Hu Y."/>
            <person name="Ma H."/>
            <person name="Soltis P.S."/>
            <person name="Soltis D.E."/>
            <person name="Li D.Z."/>
            <person name="Smith S.A."/>
            <person name="Yi T.S."/>
        </authorList>
    </citation>
    <scope>NUCLEOTIDE SEQUENCE</scope>
</reference>
<evidence type="ECO:0000256" key="4">
    <source>
        <dbReference type="ARBA" id="ARBA00022781"/>
    </source>
</evidence>
<evidence type="ECO:0000256" key="1">
    <source>
        <dbReference type="ARBA" id="ARBA00004141"/>
    </source>
</evidence>
<keyword evidence="10" id="KW-0934">Plastid</keyword>
<accession>A0A8F8SWS8</accession>
<keyword evidence="4 9" id="KW-0375">Hydrogen ion transport</keyword>
<evidence type="ECO:0000256" key="5">
    <source>
        <dbReference type="ARBA" id="ARBA00022989"/>
    </source>
</evidence>
<protein>
    <recommendedName>
        <fullName evidence="9">Potassium/proton antiporter CemA</fullName>
    </recommendedName>
    <alternativeName>
        <fullName evidence="9">Chloroplast envelope membrane protein A</fullName>
        <shortName evidence="9">CemA</shortName>
    </alternativeName>
</protein>
<sequence>MNRSLSEAYNLLESKNSSIHQSMNLIPRSITRTLSRFRTELMSESRSLAIRELEVAKYKASASLRYLAGLVVLPWGISISLQKGLEPWVTNWWNTNQSQKIFDYIQKESTLVRFEKIEELFMLERMVEDSLETNSQDPRIEIQKKMIQLAKMYNEDCIQIILHLLTNIMGCVILSAYLILGKDKLAILNSWIQELFYSLSDTIKAFYILLATDLCIGFHSPHGWELLINWLFENYGLTHNERIISGLVSTFPVILDTIFKYWIFRRLNRTSPSLVVIYHSINE</sequence>
<dbReference type="GO" id="GO:0015078">
    <property type="term" value="F:proton transmembrane transporter activity"/>
    <property type="evidence" value="ECO:0007669"/>
    <property type="project" value="UniProtKB-UniRule"/>
</dbReference>
<gene>
    <name evidence="9 10" type="primary">cemA</name>
</gene>
<organism evidence="10">
    <name type="scientific">Prumnopitys andina</name>
    <dbReference type="NCBI Taxonomy" id="120634"/>
    <lineage>
        <taxon>Eukaryota</taxon>
        <taxon>Viridiplantae</taxon>
        <taxon>Streptophyta</taxon>
        <taxon>Embryophyta</taxon>
        <taxon>Tracheophyta</taxon>
        <taxon>Spermatophyta</taxon>
        <taxon>Pinopsida</taxon>
        <taxon>Pinidae</taxon>
        <taxon>Conifers II</taxon>
        <taxon>Araucariales</taxon>
        <taxon>Podocarpaceae</taxon>
        <taxon>Prumnopitys</taxon>
    </lineage>
</organism>
<comment type="similarity">
    <text evidence="8 9">Belongs to the CemA family.</text>
</comment>
<keyword evidence="9" id="KW-1001">Plastid inner membrane</keyword>
<dbReference type="GO" id="GO:0006813">
    <property type="term" value="P:potassium ion transport"/>
    <property type="evidence" value="ECO:0007669"/>
    <property type="project" value="UniProtKB-UniRule"/>
</dbReference>
<keyword evidence="7 9" id="KW-0472">Membrane</keyword>
<keyword evidence="9" id="KW-0630">Potassium</keyword>
<dbReference type="PANTHER" id="PTHR33650">
    <property type="entry name" value="CHLOROPLAST ENVELOPE MEMBRANE PROTEIN-RELATED"/>
    <property type="match status" value="1"/>
</dbReference>
<keyword evidence="10" id="KW-0150">Chloroplast</keyword>
<dbReference type="Pfam" id="PF03040">
    <property type="entry name" value="CemA"/>
    <property type="match status" value="1"/>
</dbReference>
<dbReference type="GO" id="GO:0015297">
    <property type="term" value="F:antiporter activity"/>
    <property type="evidence" value="ECO:0007669"/>
    <property type="project" value="UniProtKB-KW"/>
</dbReference>
<feature type="transmembrane region" description="Helical" evidence="9">
    <location>
        <begin position="160"/>
        <end position="180"/>
    </location>
</feature>
<dbReference type="InterPro" id="IPR004282">
    <property type="entry name" value="CemA"/>
</dbReference>
<keyword evidence="5 9" id="KW-1133">Transmembrane helix</keyword>
<dbReference type="GO" id="GO:0009706">
    <property type="term" value="C:chloroplast inner membrane"/>
    <property type="evidence" value="ECO:0007669"/>
    <property type="project" value="UniProtKB-SubCell"/>
</dbReference>
<keyword evidence="9" id="KW-0633">Potassium transport</keyword>
<dbReference type="PANTHER" id="PTHR33650:SF2">
    <property type="entry name" value="CHLOROPLAST ENVELOPE MEMBRANE PROTEIN"/>
    <property type="match status" value="1"/>
</dbReference>
<evidence type="ECO:0000256" key="2">
    <source>
        <dbReference type="ARBA" id="ARBA00022448"/>
    </source>
</evidence>
<comment type="catalytic activity">
    <reaction evidence="9">
        <text>K(+)(in) + H(+)(out) = K(+)(out) + H(+)(in)</text>
        <dbReference type="Rhea" id="RHEA:29467"/>
        <dbReference type="ChEBI" id="CHEBI:15378"/>
        <dbReference type="ChEBI" id="CHEBI:29103"/>
    </reaction>
</comment>
<keyword evidence="3 9" id="KW-0812">Transmembrane</keyword>
<dbReference type="EMBL" id="MW470990">
    <property type="protein sequence ID" value="QYB22268.1"/>
    <property type="molecule type" value="Genomic_DNA"/>
</dbReference>
<keyword evidence="6 9" id="KW-0406">Ion transport</keyword>
<reference evidence="10" key="2">
    <citation type="submission" date="2021-01" db="EMBL/GenBank/DDBJ databases">
        <authorList>
            <person name="Stull G."/>
            <person name="Qu X.-J."/>
            <person name="Parins-Fukuchi C."/>
            <person name="Yang Y.-Y."/>
            <person name="Yang J.-B."/>
            <person name="Yang Z.-Y."/>
            <person name="Hu Y."/>
            <person name="Ma H."/>
            <person name="Soltis P."/>
            <person name="Soltis D."/>
            <person name="Li D.-Z."/>
            <person name="Smith S."/>
            <person name="Yi T.-S."/>
        </authorList>
    </citation>
    <scope>NUCLEOTIDE SEQUENCE</scope>
</reference>
<name>A0A8F8SWS8_9CONI</name>
<evidence type="ECO:0000256" key="3">
    <source>
        <dbReference type="ARBA" id="ARBA00022692"/>
    </source>
</evidence>
<keyword evidence="9" id="KW-0050">Antiport</keyword>
<evidence type="ECO:0000256" key="6">
    <source>
        <dbReference type="ARBA" id="ARBA00023065"/>
    </source>
</evidence>
<evidence type="ECO:0000256" key="7">
    <source>
        <dbReference type="ARBA" id="ARBA00023136"/>
    </source>
</evidence>
<comment type="function">
    <text evidence="9">Contributes to K(+)/H(+) antiport activity by supporting proton efflux to control proton extrusion and homeostasis in chloroplasts in a light-dependent manner to modulate photosynthesis. Prevents excessive induction of non-photochemical quenching (NPQ) under continuous-light conditions. Indirectly promotes efficient inorganic carbon uptake into chloroplasts.</text>
</comment>
<feature type="transmembrane region" description="Helical" evidence="9">
    <location>
        <begin position="243"/>
        <end position="263"/>
    </location>
</feature>
<evidence type="ECO:0000256" key="8">
    <source>
        <dbReference type="ARBA" id="ARBA00043980"/>
    </source>
</evidence>
<geneLocation type="chloroplast" evidence="10"/>